<dbReference type="Proteomes" id="UP000004814">
    <property type="component" value="Unassembled WGS sequence"/>
</dbReference>
<feature type="region of interest" description="Disordered" evidence="1">
    <location>
        <begin position="1"/>
        <end position="21"/>
    </location>
</feature>
<comment type="caution">
    <text evidence="2">The sequence shown here is derived from an EMBL/GenBank/DDBJ whole genome shotgun (WGS) entry which is preliminary data.</text>
</comment>
<dbReference type="AlphaFoldDB" id="B1T8P7"/>
<proteinExistence type="predicted"/>
<organism evidence="2 3">
    <name type="scientific">Burkholderia ambifaria MEX-5</name>
    <dbReference type="NCBI Taxonomy" id="396597"/>
    <lineage>
        <taxon>Bacteria</taxon>
        <taxon>Pseudomonadati</taxon>
        <taxon>Pseudomonadota</taxon>
        <taxon>Betaproteobacteria</taxon>
        <taxon>Burkholderiales</taxon>
        <taxon>Burkholderiaceae</taxon>
        <taxon>Burkholderia</taxon>
        <taxon>Burkholderia cepacia complex</taxon>
    </lineage>
</organism>
<dbReference type="EMBL" id="ABLK01000148">
    <property type="protein sequence ID" value="EDT40073.1"/>
    <property type="molecule type" value="Genomic_DNA"/>
</dbReference>
<evidence type="ECO:0000256" key="1">
    <source>
        <dbReference type="SAM" id="MobiDB-lite"/>
    </source>
</evidence>
<name>B1T8P7_9BURK</name>
<reference evidence="2 3" key="1">
    <citation type="submission" date="2008-03" db="EMBL/GenBank/DDBJ databases">
        <title>Sequencing of the draft genome and assembly of Burkholderia ambifaria MEX-5.</title>
        <authorList>
            <consortium name="US DOE Joint Genome Institute (JGI-PGF)"/>
            <person name="Copeland A."/>
            <person name="Lucas S."/>
            <person name="Lapidus A."/>
            <person name="Glavina del Rio T."/>
            <person name="Dalin E."/>
            <person name="Tice H."/>
            <person name="Bruce D."/>
            <person name="Goodwin L."/>
            <person name="Pitluck S."/>
            <person name="Larimer F."/>
            <person name="Land M.L."/>
            <person name="Hauser L."/>
            <person name="Tiedje J."/>
            <person name="Richardson P."/>
        </authorList>
    </citation>
    <scope>NUCLEOTIDE SEQUENCE [LARGE SCALE GENOMIC DNA]</scope>
    <source>
        <strain evidence="2 3">MEX-5</strain>
    </source>
</reference>
<gene>
    <name evidence="2" type="ORF">BamMEX5DRAFT_4163</name>
</gene>
<feature type="compositionally biased region" description="Basic residues" evidence="1">
    <location>
        <begin position="1"/>
        <end position="15"/>
    </location>
</feature>
<accession>B1T8P7</accession>
<sequence>MTSDRRHRLQTHRMGRQTSTPALRQPVAWQCRHRLPVIGEKVRRSERQACVVGRASRMKLMLCVQAPRVLTADDMPRSCLVRRSRACVHPAAPARRARGAPVPSRCRFPGRPTGSHSLPAGSHRRGFRKFFKGSGEVHQILRIDNMFPKRCIGQPAKVSYRRCFNCPIPEIPPATFRQVEMRVMPSSLLHGGISVFEVRIEIDDAFIVSVDVNAVDAIAVGLVIPLVDIQPLAPTRRAPVWICIEL</sequence>
<feature type="region of interest" description="Disordered" evidence="1">
    <location>
        <begin position="98"/>
        <end position="119"/>
    </location>
</feature>
<evidence type="ECO:0000313" key="3">
    <source>
        <dbReference type="Proteomes" id="UP000004814"/>
    </source>
</evidence>
<evidence type="ECO:0000313" key="2">
    <source>
        <dbReference type="EMBL" id="EDT40073.1"/>
    </source>
</evidence>
<protein>
    <submittedName>
        <fullName evidence="2">Uncharacterized protein</fullName>
    </submittedName>
</protein>